<dbReference type="AlphaFoldDB" id="A0A6A6YDM0"/>
<reference evidence="5" key="2">
    <citation type="submission" date="2020-04" db="EMBL/GenBank/DDBJ databases">
        <authorList>
            <consortium name="NCBI Genome Project"/>
        </authorList>
    </citation>
    <scope>NUCLEOTIDE SEQUENCE</scope>
    <source>
        <strain evidence="5">CBS 304.34</strain>
    </source>
</reference>
<feature type="signal peptide" evidence="2">
    <location>
        <begin position="1"/>
        <end position="17"/>
    </location>
</feature>
<evidence type="ECO:0000313" key="4">
    <source>
        <dbReference type="Proteomes" id="UP000504636"/>
    </source>
</evidence>
<proteinExistence type="predicted"/>
<keyword evidence="2" id="KW-0732">Signal</keyword>
<sequence length="128" mass="14125">MLFALVLCLHKPGYLLGTLCTLVYAESGMGTSKQQKADHSAAEPMTDAATPACYFTDGRPRRDSQKTRRPDCVGPVLSDDYTVPRIAVQPRRISEHQLKGSQAKFPSLPGHEFTSVRSVTVDVPRRHT</sequence>
<gene>
    <name evidence="3 5" type="ORF">BDZ99DRAFT_100553</name>
</gene>
<evidence type="ECO:0000313" key="3">
    <source>
        <dbReference type="EMBL" id="KAF2805947.1"/>
    </source>
</evidence>
<reference evidence="5" key="3">
    <citation type="submission" date="2025-04" db="UniProtKB">
        <authorList>
            <consortium name="RefSeq"/>
        </authorList>
    </citation>
    <scope>IDENTIFICATION</scope>
    <source>
        <strain evidence="5">CBS 304.34</strain>
    </source>
</reference>
<evidence type="ECO:0000256" key="2">
    <source>
        <dbReference type="SAM" id="SignalP"/>
    </source>
</evidence>
<dbReference type="EMBL" id="MU003708">
    <property type="protein sequence ID" value="KAF2805947.1"/>
    <property type="molecule type" value="Genomic_DNA"/>
</dbReference>
<name>A0A6A6YDM0_9PEZI</name>
<feature type="chain" id="PRO_5044629056" description="Secreted protein" evidence="2">
    <location>
        <begin position="18"/>
        <end position="128"/>
    </location>
</feature>
<feature type="compositionally biased region" description="Basic and acidic residues" evidence="1">
    <location>
        <begin position="58"/>
        <end position="71"/>
    </location>
</feature>
<evidence type="ECO:0008006" key="6">
    <source>
        <dbReference type="Google" id="ProtNLM"/>
    </source>
</evidence>
<evidence type="ECO:0000256" key="1">
    <source>
        <dbReference type="SAM" id="MobiDB-lite"/>
    </source>
</evidence>
<organism evidence="3">
    <name type="scientific">Mytilinidion resinicola</name>
    <dbReference type="NCBI Taxonomy" id="574789"/>
    <lineage>
        <taxon>Eukaryota</taxon>
        <taxon>Fungi</taxon>
        <taxon>Dikarya</taxon>
        <taxon>Ascomycota</taxon>
        <taxon>Pezizomycotina</taxon>
        <taxon>Dothideomycetes</taxon>
        <taxon>Pleosporomycetidae</taxon>
        <taxon>Mytilinidiales</taxon>
        <taxon>Mytilinidiaceae</taxon>
        <taxon>Mytilinidion</taxon>
    </lineage>
</organism>
<reference evidence="3 5" key="1">
    <citation type="journal article" date="2020" name="Stud. Mycol.">
        <title>101 Dothideomycetes genomes: a test case for predicting lifestyles and emergence of pathogens.</title>
        <authorList>
            <person name="Haridas S."/>
            <person name="Albert R."/>
            <person name="Binder M."/>
            <person name="Bloem J."/>
            <person name="Labutti K."/>
            <person name="Salamov A."/>
            <person name="Andreopoulos B."/>
            <person name="Baker S."/>
            <person name="Barry K."/>
            <person name="Bills G."/>
            <person name="Bluhm B."/>
            <person name="Cannon C."/>
            <person name="Castanera R."/>
            <person name="Culley D."/>
            <person name="Daum C."/>
            <person name="Ezra D."/>
            <person name="Gonzalez J."/>
            <person name="Henrissat B."/>
            <person name="Kuo A."/>
            <person name="Liang C."/>
            <person name="Lipzen A."/>
            <person name="Lutzoni F."/>
            <person name="Magnuson J."/>
            <person name="Mondo S."/>
            <person name="Nolan M."/>
            <person name="Ohm R."/>
            <person name="Pangilinan J."/>
            <person name="Park H.-J."/>
            <person name="Ramirez L."/>
            <person name="Alfaro M."/>
            <person name="Sun H."/>
            <person name="Tritt A."/>
            <person name="Yoshinaga Y."/>
            <person name="Zwiers L.-H."/>
            <person name="Turgeon B."/>
            <person name="Goodwin S."/>
            <person name="Spatafora J."/>
            <person name="Crous P."/>
            <person name="Grigoriev I."/>
        </authorList>
    </citation>
    <scope>NUCLEOTIDE SEQUENCE</scope>
    <source>
        <strain evidence="3 5">CBS 304.34</strain>
    </source>
</reference>
<dbReference type="RefSeq" id="XP_033572911.1">
    <property type="nucleotide sequence ID" value="XM_033712314.1"/>
</dbReference>
<dbReference type="GeneID" id="54453207"/>
<feature type="region of interest" description="Disordered" evidence="1">
    <location>
        <begin position="51"/>
        <end position="76"/>
    </location>
</feature>
<keyword evidence="4" id="KW-1185">Reference proteome</keyword>
<accession>A0A6A6YDM0</accession>
<dbReference type="Proteomes" id="UP000504636">
    <property type="component" value="Unplaced"/>
</dbReference>
<evidence type="ECO:0000313" key="5">
    <source>
        <dbReference type="RefSeq" id="XP_033572911.1"/>
    </source>
</evidence>
<protein>
    <recommendedName>
        <fullName evidence="6">Secreted protein</fullName>
    </recommendedName>
</protein>